<dbReference type="EMBL" id="VCEA01000001">
    <property type="protein sequence ID" value="KAB0362754.1"/>
    <property type="molecule type" value="Genomic_DNA"/>
</dbReference>
<evidence type="ECO:0000256" key="4">
    <source>
        <dbReference type="ARBA" id="ARBA00022553"/>
    </source>
</evidence>
<dbReference type="CDD" id="cd10832">
    <property type="entry name" value="PDZ_MPP6-MPP2-like"/>
    <property type="match status" value="1"/>
</dbReference>
<comment type="similarity">
    <text evidence="2">Belongs to the MAGUK family.</text>
</comment>
<evidence type="ECO:0000259" key="10">
    <source>
        <dbReference type="PROSITE" id="PS51022"/>
    </source>
</evidence>
<evidence type="ECO:0000256" key="5">
    <source>
        <dbReference type="ARBA" id="ARBA00023136"/>
    </source>
</evidence>
<dbReference type="InterPro" id="IPR035602">
    <property type="entry name" value="MPP2_SH3"/>
</dbReference>
<gene>
    <name evidence="11" type="ORF">FD754_006910</name>
</gene>
<dbReference type="InterPro" id="IPR020590">
    <property type="entry name" value="Guanylate_kinase_CS"/>
</dbReference>
<dbReference type="GO" id="GO:0016020">
    <property type="term" value="C:membrane"/>
    <property type="evidence" value="ECO:0007669"/>
    <property type="project" value="UniProtKB-SubCell"/>
</dbReference>
<dbReference type="PROSITE" id="PS50052">
    <property type="entry name" value="GUANYLATE_KINASE_2"/>
    <property type="match status" value="1"/>
</dbReference>
<dbReference type="InterPro" id="IPR004172">
    <property type="entry name" value="L27_dom"/>
</dbReference>
<dbReference type="InterPro" id="IPR036892">
    <property type="entry name" value="L27_dom_sf"/>
</dbReference>
<dbReference type="FunFam" id="3.40.50.300:FF:000146">
    <property type="entry name" value="MAGUK p55 subfamily member 6 isoform X1"/>
    <property type="match status" value="1"/>
</dbReference>
<evidence type="ECO:0000313" key="11">
    <source>
        <dbReference type="EMBL" id="KAB0362754.1"/>
    </source>
</evidence>
<dbReference type="Gene3D" id="2.30.30.40">
    <property type="entry name" value="SH3 Domains"/>
    <property type="match status" value="1"/>
</dbReference>
<comment type="subcellular location">
    <subcellularLocation>
        <location evidence="1">Membrane</location>
    </subcellularLocation>
</comment>
<dbReference type="FunFam" id="2.30.42.10:FF:000047">
    <property type="entry name" value="MAGUK p55 subfamily member 6"/>
    <property type="match status" value="1"/>
</dbReference>
<proteinExistence type="inferred from homology"/>
<reference evidence="11 12" key="1">
    <citation type="submission" date="2019-06" db="EMBL/GenBank/DDBJ databases">
        <title>Discovery of a novel chromosome fission-fusion reversal in muntjac.</title>
        <authorList>
            <person name="Mudd A.B."/>
            <person name="Bredeson J.V."/>
            <person name="Baum R."/>
            <person name="Hockemeyer D."/>
            <person name="Rokhsar D.S."/>
        </authorList>
    </citation>
    <scope>NUCLEOTIDE SEQUENCE [LARGE SCALE GENOMIC DNA]</scope>
    <source>
        <strain evidence="11">UTSW_UCB_Mm</strain>
        <tissue evidence="11">Fibroblast cell line</tissue>
    </source>
</reference>
<accession>A0A5N3WMQ1</accession>
<protein>
    <recommendedName>
        <fullName evidence="13">Membrane palmitoylated protein 2</fullName>
    </recommendedName>
</protein>
<feature type="domain" description="L27" evidence="10">
    <location>
        <begin position="71"/>
        <end position="129"/>
    </location>
</feature>
<keyword evidence="12" id="KW-1185">Reference proteome</keyword>
<dbReference type="Pfam" id="PF02828">
    <property type="entry name" value="L27"/>
    <property type="match status" value="2"/>
</dbReference>
<evidence type="ECO:0000259" key="8">
    <source>
        <dbReference type="PROSITE" id="PS50052"/>
    </source>
</evidence>
<dbReference type="Gene3D" id="2.30.42.10">
    <property type="match status" value="1"/>
</dbReference>
<dbReference type="PROSITE" id="PS00856">
    <property type="entry name" value="GUANYLATE_KINASE_1"/>
    <property type="match status" value="1"/>
</dbReference>
<dbReference type="SUPFAM" id="SSF50156">
    <property type="entry name" value="PDZ domain-like"/>
    <property type="match status" value="1"/>
</dbReference>
<organism evidence="11 12">
    <name type="scientific">Muntiacus muntjak</name>
    <name type="common">Barking deer</name>
    <name type="synonym">Indian muntjac</name>
    <dbReference type="NCBI Taxonomy" id="9888"/>
    <lineage>
        <taxon>Eukaryota</taxon>
        <taxon>Metazoa</taxon>
        <taxon>Chordata</taxon>
        <taxon>Craniata</taxon>
        <taxon>Vertebrata</taxon>
        <taxon>Euteleostomi</taxon>
        <taxon>Mammalia</taxon>
        <taxon>Eutheria</taxon>
        <taxon>Laurasiatheria</taxon>
        <taxon>Artiodactyla</taxon>
        <taxon>Ruminantia</taxon>
        <taxon>Pecora</taxon>
        <taxon>Cervidae</taxon>
        <taxon>Muntiacinae</taxon>
        <taxon>Muntiacus</taxon>
    </lineage>
</organism>
<dbReference type="InterPro" id="IPR050716">
    <property type="entry name" value="MAGUK"/>
</dbReference>
<feature type="domain" description="PDZ" evidence="9">
    <location>
        <begin position="151"/>
        <end position="230"/>
    </location>
</feature>
<keyword evidence="4" id="KW-0597">Phosphoprotein</keyword>
<dbReference type="PROSITE" id="PS50002">
    <property type="entry name" value="SH3"/>
    <property type="match status" value="1"/>
</dbReference>
<feature type="domain" description="Guanylate kinase-like" evidence="8">
    <location>
        <begin position="361"/>
        <end position="548"/>
    </location>
</feature>
<dbReference type="SMART" id="SM00326">
    <property type="entry name" value="SH3"/>
    <property type="match status" value="1"/>
</dbReference>
<dbReference type="SMART" id="SM00228">
    <property type="entry name" value="PDZ"/>
    <property type="match status" value="1"/>
</dbReference>
<dbReference type="InterPro" id="IPR014775">
    <property type="entry name" value="L27_C"/>
</dbReference>
<dbReference type="Proteomes" id="UP000326458">
    <property type="component" value="Unassembled WGS sequence"/>
</dbReference>
<evidence type="ECO:0000313" key="12">
    <source>
        <dbReference type="Proteomes" id="UP000326458"/>
    </source>
</evidence>
<evidence type="ECO:0000256" key="1">
    <source>
        <dbReference type="ARBA" id="ARBA00004370"/>
    </source>
</evidence>
<dbReference type="PANTHER" id="PTHR23122">
    <property type="entry name" value="MEMBRANE-ASSOCIATED GUANYLATE KINASE MAGUK"/>
    <property type="match status" value="1"/>
</dbReference>
<dbReference type="SUPFAM" id="SSF101288">
    <property type="entry name" value="L27 domain"/>
    <property type="match status" value="1"/>
</dbReference>
<keyword evidence="3 6" id="KW-0728">SH3 domain</keyword>
<dbReference type="CDD" id="cd12037">
    <property type="entry name" value="SH3_MPP2"/>
    <property type="match status" value="1"/>
</dbReference>
<feature type="domain" description="SH3" evidence="7">
    <location>
        <begin position="236"/>
        <end position="304"/>
    </location>
</feature>
<dbReference type="InterPro" id="IPR008144">
    <property type="entry name" value="Guanylate_kin-like_dom"/>
</dbReference>
<dbReference type="SMART" id="SM00072">
    <property type="entry name" value="GuKc"/>
    <property type="match status" value="1"/>
</dbReference>
<comment type="caution">
    <text evidence="11">The sequence shown here is derived from an EMBL/GenBank/DDBJ whole genome shotgun (WGS) entry which is preliminary data.</text>
</comment>
<evidence type="ECO:0008006" key="13">
    <source>
        <dbReference type="Google" id="ProtNLM"/>
    </source>
</evidence>
<dbReference type="InterPro" id="IPR001452">
    <property type="entry name" value="SH3_domain"/>
</dbReference>
<dbReference type="SUPFAM" id="SSF52540">
    <property type="entry name" value="P-loop containing nucleoside triphosphate hydrolases"/>
    <property type="match status" value="1"/>
</dbReference>
<dbReference type="InterPro" id="IPR036028">
    <property type="entry name" value="SH3-like_dom_sf"/>
</dbReference>
<keyword evidence="5" id="KW-0472">Membrane</keyword>
<dbReference type="AlphaFoldDB" id="A0A5N3WMQ1"/>
<dbReference type="Gene3D" id="1.10.287.650">
    <property type="entry name" value="L27 domain"/>
    <property type="match status" value="1"/>
</dbReference>
<evidence type="ECO:0000259" key="9">
    <source>
        <dbReference type="PROSITE" id="PS50106"/>
    </source>
</evidence>
<evidence type="ECO:0000259" key="7">
    <source>
        <dbReference type="PROSITE" id="PS50002"/>
    </source>
</evidence>
<dbReference type="SUPFAM" id="SSF50044">
    <property type="entry name" value="SH3-domain"/>
    <property type="match status" value="1"/>
</dbReference>
<dbReference type="CDD" id="cd00071">
    <property type="entry name" value="GMPK"/>
    <property type="match status" value="1"/>
</dbReference>
<dbReference type="Pfam" id="PF00595">
    <property type="entry name" value="PDZ"/>
    <property type="match status" value="1"/>
</dbReference>
<name>A0A5N3WMQ1_MUNMU</name>
<evidence type="ECO:0000256" key="3">
    <source>
        <dbReference type="ARBA" id="ARBA00022443"/>
    </source>
</evidence>
<evidence type="ECO:0000256" key="2">
    <source>
        <dbReference type="ARBA" id="ARBA00007014"/>
    </source>
</evidence>
<dbReference type="Pfam" id="PF00625">
    <property type="entry name" value="Guanylate_kin"/>
    <property type="match status" value="1"/>
</dbReference>
<dbReference type="PROSITE" id="PS51022">
    <property type="entry name" value="L27"/>
    <property type="match status" value="2"/>
</dbReference>
<evidence type="ECO:0000256" key="6">
    <source>
        <dbReference type="PROSITE-ProRule" id="PRU00192"/>
    </source>
</evidence>
<dbReference type="Pfam" id="PF07653">
    <property type="entry name" value="SH3_2"/>
    <property type="match status" value="1"/>
</dbReference>
<dbReference type="InterPro" id="IPR027417">
    <property type="entry name" value="P-loop_NTPase"/>
</dbReference>
<sequence length="563" mass="62885">MAENSERCQGLYPPPPSQLGCSMQQVLDNLGSLPNATGAAELDLIFLRGIMESPIVRSLAKAHERLEETKLEAVRDNNLELVQEILRDLAQLAEQSSTAAELARILQEPHFQSLLETHDSVASKTYETPPPSPGLDPTFSNQPVPPDAVRMVGIRKTAGEHLGVTFRVEGGELVIARILHGGMVAQQGLLHVGDIIKEVNGQPVGSDPRALQELLRSASGSVILKILPSYQEPHLPRQVFVKCHFDYDPTRDSLIPCKEAGLRFSAGDLLQIVNQDDANWWQACHVEGGSAGLIPSQLLEEKRKAFVKRDLELTPTSGTLCGSLSGKKKKRMMYLTTKNAEFDRHELLIYEEVARMPPFRRKTLVLIGAQGVGRRSLKNKLIMWDPDRYGTTVPYTSRRPKDSEREGQGYSFVSRAEMEADIRAGRYLEHGEYEGNLYGTRIDSIRGVVAAGRVCVLDVNPQAVKVLRTAEFVPYVVFIEAPDFETLRAMNRAALESGVSTKQLTEADLRRTVEESSRIQRGYGHYFDLCLVNSNLERTFRELQAAMEKLRTEPQWVPVSWVY</sequence>
<dbReference type="SMART" id="SM00569">
    <property type="entry name" value="L27"/>
    <property type="match status" value="2"/>
</dbReference>
<dbReference type="InterPro" id="IPR008145">
    <property type="entry name" value="GK/Ca_channel_bsu"/>
</dbReference>
<dbReference type="FunFam" id="2.30.30.40:FF:000069">
    <property type="entry name" value="MAGUK p55 subfamily member 6"/>
    <property type="match status" value="1"/>
</dbReference>
<dbReference type="Gene3D" id="3.40.50.300">
    <property type="entry name" value="P-loop containing nucleotide triphosphate hydrolases"/>
    <property type="match status" value="1"/>
</dbReference>
<dbReference type="InterPro" id="IPR001478">
    <property type="entry name" value="PDZ"/>
</dbReference>
<dbReference type="PROSITE" id="PS50106">
    <property type="entry name" value="PDZ"/>
    <property type="match status" value="1"/>
</dbReference>
<feature type="domain" description="L27" evidence="10">
    <location>
        <begin position="19"/>
        <end position="70"/>
    </location>
</feature>
<dbReference type="InterPro" id="IPR036034">
    <property type="entry name" value="PDZ_sf"/>
</dbReference>